<keyword evidence="1" id="KW-0472">Membrane</keyword>
<dbReference type="Pfam" id="PF13490">
    <property type="entry name" value="zf-HC2"/>
    <property type="match status" value="1"/>
</dbReference>
<dbReference type="InterPro" id="IPR027383">
    <property type="entry name" value="Znf_put"/>
</dbReference>
<feature type="domain" description="Putative zinc-finger" evidence="2">
    <location>
        <begin position="18"/>
        <end position="50"/>
    </location>
</feature>
<reference evidence="3" key="1">
    <citation type="journal article" date="2015" name="Nature">
        <title>Complex archaea that bridge the gap between prokaryotes and eukaryotes.</title>
        <authorList>
            <person name="Spang A."/>
            <person name="Saw J.H."/>
            <person name="Jorgensen S.L."/>
            <person name="Zaremba-Niedzwiedzka K."/>
            <person name="Martijn J."/>
            <person name="Lind A.E."/>
            <person name="van Eijk R."/>
            <person name="Schleper C."/>
            <person name="Guy L."/>
            <person name="Ettema T.J."/>
        </authorList>
    </citation>
    <scope>NUCLEOTIDE SEQUENCE</scope>
</reference>
<evidence type="ECO:0000313" key="3">
    <source>
        <dbReference type="EMBL" id="KKN84307.1"/>
    </source>
</evidence>
<keyword evidence="1" id="KW-1133">Transmembrane helix</keyword>
<keyword evidence="1" id="KW-0812">Transmembrane</keyword>
<accession>A0A0F9UAG9</accession>
<feature type="transmembrane region" description="Helical" evidence="1">
    <location>
        <begin position="113"/>
        <end position="135"/>
    </location>
</feature>
<organism evidence="3">
    <name type="scientific">marine sediment metagenome</name>
    <dbReference type="NCBI Taxonomy" id="412755"/>
    <lineage>
        <taxon>unclassified sequences</taxon>
        <taxon>metagenomes</taxon>
        <taxon>ecological metagenomes</taxon>
    </lineage>
</organism>
<evidence type="ECO:0000256" key="1">
    <source>
        <dbReference type="SAM" id="Phobius"/>
    </source>
</evidence>
<proteinExistence type="predicted"/>
<gene>
    <name evidence="3" type="ORF">LCGC14_0289690</name>
</gene>
<dbReference type="AlphaFoldDB" id="A0A0F9UAG9"/>
<sequence>MSDLKNTDAHEWSDLHAEIQDWLAGYADGELDEHHTALVEAHLAGCETCQHDVERQRILSERLQMIPTPGLSADFDGRLDIALANAPAGGKRPSGRRRMTNLKRWLSSLRPSVVIGSGGWAVALVLAAVLLMPSLTPDNINRIPMVSDVLSDYQRVALEELPRQAGGSEVSPPLPWANSRVLATWMTRVGGEPAQAYAMRQGNSLVIQYRISERVFFRDPDVRQAVARAGDFRTRADQLEVLGLPMEDSGLLVVAPAGNMPAVSEATTGAS</sequence>
<name>A0A0F9UAG9_9ZZZZ</name>
<evidence type="ECO:0000259" key="2">
    <source>
        <dbReference type="Pfam" id="PF13490"/>
    </source>
</evidence>
<dbReference type="EMBL" id="LAZR01000172">
    <property type="protein sequence ID" value="KKN84307.1"/>
    <property type="molecule type" value="Genomic_DNA"/>
</dbReference>
<comment type="caution">
    <text evidence="3">The sequence shown here is derived from an EMBL/GenBank/DDBJ whole genome shotgun (WGS) entry which is preliminary data.</text>
</comment>
<dbReference type="InterPro" id="IPR041916">
    <property type="entry name" value="Anti_sigma_zinc_sf"/>
</dbReference>
<dbReference type="Gene3D" id="1.10.10.1320">
    <property type="entry name" value="Anti-sigma factor, zinc-finger domain"/>
    <property type="match status" value="1"/>
</dbReference>
<protein>
    <recommendedName>
        <fullName evidence="2">Putative zinc-finger domain-containing protein</fullName>
    </recommendedName>
</protein>